<dbReference type="EMBL" id="AP023354">
    <property type="protein sequence ID" value="BCJ32299.1"/>
    <property type="molecule type" value="Genomic_DNA"/>
</dbReference>
<gene>
    <name evidence="1" type="ORF">Asera_64070</name>
</gene>
<dbReference type="Proteomes" id="UP000680750">
    <property type="component" value="Chromosome"/>
</dbReference>
<keyword evidence="2" id="KW-1185">Reference proteome</keyword>
<evidence type="ECO:0000313" key="2">
    <source>
        <dbReference type="Proteomes" id="UP000680750"/>
    </source>
</evidence>
<protein>
    <submittedName>
        <fullName evidence="1">Uncharacterized protein</fullName>
    </submittedName>
</protein>
<organism evidence="1 2">
    <name type="scientific">Actinocatenispora sera</name>
    <dbReference type="NCBI Taxonomy" id="390989"/>
    <lineage>
        <taxon>Bacteria</taxon>
        <taxon>Bacillati</taxon>
        <taxon>Actinomycetota</taxon>
        <taxon>Actinomycetes</taxon>
        <taxon>Micromonosporales</taxon>
        <taxon>Micromonosporaceae</taxon>
        <taxon>Actinocatenispora</taxon>
    </lineage>
</organism>
<dbReference type="OrthoDB" id="3388630at2"/>
<sequence length="111" mass="12935">MTLSLPEFFPKLKKFHGIYVMRQTYEGTCAFLTGYEVGSGHSVLKSFHGWLVPRGKGRPELYWPHLVLCEIYEDGSLPDLRYFTPEQDKQAVTILFDLLDEYFKLIDVEQV</sequence>
<dbReference type="RefSeq" id="WP_157035244.1">
    <property type="nucleotide sequence ID" value="NZ_AP023354.1"/>
</dbReference>
<proteinExistence type="predicted"/>
<dbReference type="KEGG" id="aser:Asera_64070"/>
<evidence type="ECO:0000313" key="1">
    <source>
        <dbReference type="EMBL" id="BCJ32299.1"/>
    </source>
</evidence>
<dbReference type="AlphaFoldDB" id="A0A810LAE7"/>
<name>A0A810LAE7_9ACTN</name>
<reference evidence="1" key="1">
    <citation type="submission" date="2020-08" db="EMBL/GenBank/DDBJ databases">
        <title>Whole genome shotgun sequence of Actinocatenispora sera NBRC 101916.</title>
        <authorList>
            <person name="Komaki H."/>
            <person name="Tamura T."/>
        </authorList>
    </citation>
    <scope>NUCLEOTIDE SEQUENCE</scope>
    <source>
        <strain evidence="1">NBRC 101916</strain>
    </source>
</reference>
<accession>A0A810LAE7</accession>